<dbReference type="GO" id="GO:0003677">
    <property type="term" value="F:DNA binding"/>
    <property type="evidence" value="ECO:0007669"/>
    <property type="project" value="TreeGrafter"/>
</dbReference>
<protein>
    <recommendedName>
        <fullName evidence="4">DIRP domain-containing protein</fullName>
    </recommendedName>
</protein>
<feature type="region of interest" description="Disordered" evidence="3">
    <location>
        <begin position="10"/>
        <end position="49"/>
    </location>
</feature>
<evidence type="ECO:0000313" key="6">
    <source>
        <dbReference type="Proteomes" id="UP000041254"/>
    </source>
</evidence>
<dbReference type="PANTHER" id="PTHR21689:SF2">
    <property type="entry name" value="PROTEIN LIN-9 HOMOLOG"/>
    <property type="match status" value="1"/>
</dbReference>
<dbReference type="GO" id="GO:0051726">
    <property type="term" value="P:regulation of cell cycle"/>
    <property type="evidence" value="ECO:0007669"/>
    <property type="project" value="TreeGrafter"/>
</dbReference>
<keyword evidence="2" id="KW-0539">Nucleus</keyword>
<comment type="subcellular location">
    <subcellularLocation>
        <location evidence="1">Nucleus</location>
    </subcellularLocation>
</comment>
<dbReference type="GO" id="GO:0005654">
    <property type="term" value="C:nucleoplasm"/>
    <property type="evidence" value="ECO:0007669"/>
    <property type="project" value="TreeGrafter"/>
</dbReference>
<dbReference type="Pfam" id="PF06584">
    <property type="entry name" value="DIRP"/>
    <property type="match status" value="1"/>
</dbReference>
<dbReference type="GO" id="GO:0017053">
    <property type="term" value="C:transcription repressor complex"/>
    <property type="evidence" value="ECO:0007669"/>
    <property type="project" value="InterPro"/>
</dbReference>
<dbReference type="InterPro" id="IPR033471">
    <property type="entry name" value="DIRP"/>
</dbReference>
<gene>
    <name evidence="5" type="ORF">Vbra_20790</name>
</gene>
<organism evidence="5 6">
    <name type="scientific">Vitrella brassicaformis (strain CCMP3155)</name>
    <dbReference type="NCBI Taxonomy" id="1169540"/>
    <lineage>
        <taxon>Eukaryota</taxon>
        <taxon>Sar</taxon>
        <taxon>Alveolata</taxon>
        <taxon>Colpodellida</taxon>
        <taxon>Vitrellaceae</taxon>
        <taxon>Vitrella</taxon>
    </lineage>
</organism>
<dbReference type="VEuPathDB" id="CryptoDB:Vbra_20790"/>
<accession>A0A0G4ESX6</accession>
<proteinExistence type="predicted"/>
<feature type="compositionally biased region" description="Basic and acidic residues" evidence="3">
    <location>
        <begin position="12"/>
        <end position="23"/>
    </location>
</feature>
<dbReference type="OrthoDB" id="2339771at2759"/>
<dbReference type="GO" id="GO:0006357">
    <property type="term" value="P:regulation of transcription by RNA polymerase II"/>
    <property type="evidence" value="ECO:0007669"/>
    <property type="project" value="TreeGrafter"/>
</dbReference>
<dbReference type="SMART" id="SM01135">
    <property type="entry name" value="DIRP"/>
    <property type="match status" value="1"/>
</dbReference>
<dbReference type="PANTHER" id="PTHR21689">
    <property type="entry name" value="LIN-9"/>
    <property type="match status" value="1"/>
</dbReference>
<sequence length="467" mass="50599">MARLAAQLLRMRAGEEGGKKDEAMTAGGDGEAQPTTDQEHVSAGSGAAPVQRRRALRKAWSVAPLVDDGYQALRGEMTDASAAAAAAGEDTDSKVRYSLMRRELELRRCLMSSAATKFCRYEWCYSPIDRLYFDTNEFEATLCQRCPILHQNRQRRVGLLRREWSRLRAEMGRMRRLSAKFLAQERHKLQRYRHAVHLLQAKRQVPHEFRDLFSYLQVIPQPFVSGDSVLAVHPNTRELEQGTIMGTADFTTTGSDGLASPSAFPSPDTDGATSVCRYFVHLSRPDAGGIASVVDTDVFPLTDTTDGRRLDVADTHLLEGYDAQDEAIGFLSEFSGRVNTCISALDVGCLAAMIRLLDRKERLLHTLRTINTEVAANNATDDAASAADGGGGSAAAAAAAASASAGAAASRAEMSDSFRQEYAWVVLQLEATNRALEPAMRALRRSDAPSAPQETTDTVAAGGAGAP</sequence>
<name>A0A0G4ESX6_VITBC</name>
<feature type="region of interest" description="Disordered" evidence="3">
    <location>
        <begin position="443"/>
        <end position="467"/>
    </location>
</feature>
<evidence type="ECO:0000313" key="5">
    <source>
        <dbReference type="EMBL" id="CEM00985.1"/>
    </source>
</evidence>
<dbReference type="EMBL" id="CDMY01000303">
    <property type="protein sequence ID" value="CEM00985.1"/>
    <property type="molecule type" value="Genomic_DNA"/>
</dbReference>
<dbReference type="InParanoid" id="A0A0G4ESX6"/>
<dbReference type="STRING" id="1169540.A0A0G4ESX6"/>
<dbReference type="GO" id="GO:0006351">
    <property type="term" value="P:DNA-templated transcription"/>
    <property type="evidence" value="ECO:0007669"/>
    <property type="project" value="InterPro"/>
</dbReference>
<dbReference type="Proteomes" id="UP000041254">
    <property type="component" value="Unassembled WGS sequence"/>
</dbReference>
<feature type="domain" description="DIRP" evidence="4">
    <location>
        <begin position="124"/>
        <end position="235"/>
    </location>
</feature>
<evidence type="ECO:0000256" key="2">
    <source>
        <dbReference type="ARBA" id="ARBA00023242"/>
    </source>
</evidence>
<dbReference type="InterPro" id="IPR010561">
    <property type="entry name" value="LIN-9/ALY1"/>
</dbReference>
<reference evidence="5 6" key="1">
    <citation type="submission" date="2014-11" db="EMBL/GenBank/DDBJ databases">
        <authorList>
            <person name="Zhu J."/>
            <person name="Qi W."/>
            <person name="Song R."/>
        </authorList>
    </citation>
    <scope>NUCLEOTIDE SEQUENCE [LARGE SCALE GENOMIC DNA]</scope>
</reference>
<evidence type="ECO:0000259" key="4">
    <source>
        <dbReference type="SMART" id="SM01135"/>
    </source>
</evidence>
<evidence type="ECO:0000256" key="1">
    <source>
        <dbReference type="ARBA" id="ARBA00004123"/>
    </source>
</evidence>
<dbReference type="AlphaFoldDB" id="A0A0G4ESX6"/>
<keyword evidence="6" id="KW-1185">Reference proteome</keyword>
<evidence type="ECO:0000256" key="3">
    <source>
        <dbReference type="SAM" id="MobiDB-lite"/>
    </source>
</evidence>